<keyword evidence="2 5" id="KW-0812">Transmembrane</keyword>
<evidence type="ECO:0000256" key="3">
    <source>
        <dbReference type="ARBA" id="ARBA00022989"/>
    </source>
</evidence>
<evidence type="ECO:0000256" key="4">
    <source>
        <dbReference type="ARBA" id="ARBA00023136"/>
    </source>
</evidence>
<dbReference type="Gene3D" id="2.40.50.140">
    <property type="entry name" value="Nucleic acid-binding proteins"/>
    <property type="match status" value="1"/>
</dbReference>
<accession>A0A561SW76</accession>
<dbReference type="InterPro" id="IPR052165">
    <property type="entry name" value="Membrane_assoc_protease"/>
</dbReference>
<evidence type="ECO:0000313" key="7">
    <source>
        <dbReference type="EMBL" id="TWF79114.1"/>
    </source>
</evidence>
<evidence type="ECO:0000259" key="6">
    <source>
        <dbReference type="Pfam" id="PF01957"/>
    </source>
</evidence>
<dbReference type="GO" id="GO:0008233">
    <property type="term" value="F:peptidase activity"/>
    <property type="evidence" value="ECO:0007669"/>
    <property type="project" value="UniProtKB-KW"/>
</dbReference>
<sequence length="146" mass="14854">MAVDMWVIWVIAAVGLIVLEIFTLTAAVGILGGAALITALAAALGLPVPVQLVVFSGAAVAGVGLLGPVARRHLTGPRGGTAFGLDALVGKPGYVIQEVTGRDGRVRIGGEEWTARAMDDSVVIPTGTTVDVLQIDGATAVVYPRE</sequence>
<feature type="transmembrane region" description="Helical" evidence="5">
    <location>
        <begin position="6"/>
        <end position="22"/>
    </location>
</feature>
<dbReference type="Proteomes" id="UP000321261">
    <property type="component" value="Unassembled WGS sequence"/>
</dbReference>
<evidence type="ECO:0000256" key="2">
    <source>
        <dbReference type="ARBA" id="ARBA00022692"/>
    </source>
</evidence>
<dbReference type="RefSeq" id="WP_246170571.1">
    <property type="nucleotide sequence ID" value="NZ_VIWU01000001.1"/>
</dbReference>
<evidence type="ECO:0000313" key="8">
    <source>
        <dbReference type="Proteomes" id="UP000321261"/>
    </source>
</evidence>
<keyword evidence="8" id="KW-1185">Reference proteome</keyword>
<dbReference type="PANTHER" id="PTHR33507:SF3">
    <property type="entry name" value="INNER MEMBRANE PROTEIN YBBJ"/>
    <property type="match status" value="1"/>
</dbReference>
<feature type="domain" description="NfeD-like C-terminal" evidence="6">
    <location>
        <begin position="86"/>
        <end position="144"/>
    </location>
</feature>
<comment type="caution">
    <text evidence="7">The sequence shown here is derived from an EMBL/GenBank/DDBJ whole genome shotgun (WGS) entry which is preliminary data.</text>
</comment>
<dbReference type="AlphaFoldDB" id="A0A561SW76"/>
<dbReference type="GO" id="GO:0005886">
    <property type="term" value="C:plasma membrane"/>
    <property type="evidence" value="ECO:0007669"/>
    <property type="project" value="TreeGrafter"/>
</dbReference>
<gene>
    <name evidence="7" type="ORF">FHX44_115040</name>
</gene>
<keyword evidence="3 5" id="KW-1133">Transmembrane helix</keyword>
<feature type="transmembrane region" description="Helical" evidence="5">
    <location>
        <begin position="52"/>
        <end position="70"/>
    </location>
</feature>
<dbReference type="GO" id="GO:0006508">
    <property type="term" value="P:proteolysis"/>
    <property type="evidence" value="ECO:0007669"/>
    <property type="project" value="UniProtKB-KW"/>
</dbReference>
<keyword evidence="4 5" id="KW-0472">Membrane</keyword>
<comment type="subcellular location">
    <subcellularLocation>
        <location evidence="1">Membrane</location>
        <topology evidence="1">Multi-pass membrane protein</topology>
    </subcellularLocation>
</comment>
<dbReference type="PANTHER" id="PTHR33507">
    <property type="entry name" value="INNER MEMBRANE PROTEIN YBBJ"/>
    <property type="match status" value="1"/>
</dbReference>
<dbReference type="Pfam" id="PF01957">
    <property type="entry name" value="NfeD"/>
    <property type="match status" value="1"/>
</dbReference>
<dbReference type="EMBL" id="VIWU01000001">
    <property type="protein sequence ID" value="TWF79114.1"/>
    <property type="molecule type" value="Genomic_DNA"/>
</dbReference>
<dbReference type="InterPro" id="IPR012340">
    <property type="entry name" value="NA-bd_OB-fold"/>
</dbReference>
<proteinExistence type="predicted"/>
<organism evidence="7 8">
    <name type="scientific">Pseudonocardia hierapolitana</name>
    <dbReference type="NCBI Taxonomy" id="1128676"/>
    <lineage>
        <taxon>Bacteria</taxon>
        <taxon>Bacillati</taxon>
        <taxon>Actinomycetota</taxon>
        <taxon>Actinomycetes</taxon>
        <taxon>Pseudonocardiales</taxon>
        <taxon>Pseudonocardiaceae</taxon>
        <taxon>Pseudonocardia</taxon>
    </lineage>
</organism>
<keyword evidence="7" id="KW-0378">Hydrolase</keyword>
<dbReference type="SUPFAM" id="SSF141322">
    <property type="entry name" value="NfeD domain-like"/>
    <property type="match status" value="1"/>
</dbReference>
<evidence type="ECO:0000256" key="1">
    <source>
        <dbReference type="ARBA" id="ARBA00004141"/>
    </source>
</evidence>
<name>A0A561SW76_9PSEU</name>
<protein>
    <submittedName>
        <fullName evidence="7">Membrane protein implicated in regulation of membrane protease activity</fullName>
    </submittedName>
</protein>
<keyword evidence="7" id="KW-0645">Protease</keyword>
<evidence type="ECO:0000256" key="5">
    <source>
        <dbReference type="SAM" id="Phobius"/>
    </source>
</evidence>
<dbReference type="InterPro" id="IPR002810">
    <property type="entry name" value="NfeD-like_C"/>
</dbReference>
<reference evidence="7 8" key="1">
    <citation type="submission" date="2019-06" db="EMBL/GenBank/DDBJ databases">
        <title>Sequencing the genomes of 1000 actinobacteria strains.</title>
        <authorList>
            <person name="Klenk H.-P."/>
        </authorList>
    </citation>
    <scope>NUCLEOTIDE SEQUENCE [LARGE SCALE GENOMIC DNA]</scope>
    <source>
        <strain evidence="7 8">DSM 45671</strain>
    </source>
</reference>